<dbReference type="GO" id="GO:0007165">
    <property type="term" value="P:signal transduction"/>
    <property type="evidence" value="ECO:0007669"/>
    <property type="project" value="InterPro"/>
</dbReference>
<dbReference type="InterPro" id="IPR000719">
    <property type="entry name" value="Prot_kinase_dom"/>
</dbReference>
<dbReference type="Proteomes" id="UP001177023">
    <property type="component" value="Unassembled WGS sequence"/>
</dbReference>
<organism evidence="16 17">
    <name type="scientific">Mesorhabditis spiculigera</name>
    <dbReference type="NCBI Taxonomy" id="96644"/>
    <lineage>
        <taxon>Eukaryota</taxon>
        <taxon>Metazoa</taxon>
        <taxon>Ecdysozoa</taxon>
        <taxon>Nematoda</taxon>
        <taxon>Chromadorea</taxon>
        <taxon>Rhabditida</taxon>
        <taxon>Rhabditina</taxon>
        <taxon>Rhabditomorpha</taxon>
        <taxon>Rhabditoidea</taxon>
        <taxon>Rhabditidae</taxon>
        <taxon>Mesorhabditinae</taxon>
        <taxon>Mesorhabditis</taxon>
    </lineage>
</organism>
<dbReference type="Gene3D" id="1.10.287.160">
    <property type="entry name" value="HR1 repeat"/>
    <property type="match status" value="3"/>
</dbReference>
<feature type="non-terminal residue" evidence="16">
    <location>
        <position position="857"/>
    </location>
</feature>
<evidence type="ECO:0000256" key="8">
    <source>
        <dbReference type="ARBA" id="ARBA00022840"/>
    </source>
</evidence>
<dbReference type="InterPro" id="IPR011072">
    <property type="entry name" value="HR1_rho-bd"/>
</dbReference>
<dbReference type="InterPro" id="IPR000961">
    <property type="entry name" value="AGC-kinase_C"/>
</dbReference>
<comment type="similarity">
    <text evidence="1">Belongs to the protein kinase superfamily. AGC Ser/Thr protein kinase family. PKC subfamily.</text>
</comment>
<dbReference type="InterPro" id="IPR008271">
    <property type="entry name" value="Ser/Thr_kinase_AS"/>
</dbReference>
<feature type="domain" description="Protein kinase" evidence="14">
    <location>
        <begin position="529"/>
        <end position="788"/>
    </location>
</feature>
<dbReference type="PROSITE" id="PS00108">
    <property type="entry name" value="PROTEIN_KINASE_ST"/>
    <property type="match status" value="1"/>
</dbReference>
<feature type="region of interest" description="Disordered" evidence="13">
    <location>
        <begin position="818"/>
        <end position="837"/>
    </location>
</feature>
<keyword evidence="4" id="KW-0597">Phosphoprotein</keyword>
<dbReference type="InterPro" id="IPR017441">
    <property type="entry name" value="Protein_kinase_ATP_BS"/>
</dbReference>
<dbReference type="EC" id="2.7.11.13" evidence="2"/>
<dbReference type="InterPro" id="IPR011009">
    <property type="entry name" value="Kinase-like_dom_sf"/>
</dbReference>
<evidence type="ECO:0000256" key="1">
    <source>
        <dbReference type="ARBA" id="ARBA00005490"/>
    </source>
</evidence>
<evidence type="ECO:0000256" key="4">
    <source>
        <dbReference type="ARBA" id="ARBA00022553"/>
    </source>
</evidence>
<feature type="binding site" evidence="11">
    <location>
        <position position="558"/>
    </location>
    <ligand>
        <name>ATP</name>
        <dbReference type="ChEBI" id="CHEBI:30616"/>
    </ligand>
</feature>
<keyword evidence="7" id="KW-0418">Kinase</keyword>
<comment type="caution">
    <text evidence="16">The sequence shown here is derived from an EMBL/GenBank/DDBJ whole genome shotgun (WGS) entry which is preliminary data.</text>
</comment>
<dbReference type="FunFam" id="1.10.510.10:FF:000038">
    <property type="entry name" value="serine/threonine-protein kinase N2 isoform X1"/>
    <property type="match status" value="1"/>
</dbReference>
<proteinExistence type="inferred from homology"/>
<keyword evidence="3" id="KW-0723">Serine/threonine-protein kinase</keyword>
<evidence type="ECO:0000313" key="16">
    <source>
        <dbReference type="EMBL" id="CAJ0573366.1"/>
    </source>
</evidence>
<dbReference type="Gene3D" id="3.30.200.20">
    <property type="entry name" value="Phosphorylase Kinase, domain 1"/>
    <property type="match status" value="1"/>
</dbReference>
<evidence type="ECO:0000259" key="14">
    <source>
        <dbReference type="PROSITE" id="PS50011"/>
    </source>
</evidence>
<feature type="domain" description="AGC-kinase C-terminal" evidence="15">
    <location>
        <begin position="791"/>
        <end position="857"/>
    </location>
</feature>
<comment type="catalytic activity">
    <reaction evidence="10">
        <text>L-seryl-[protein] + ATP = O-phospho-L-seryl-[protein] + ADP + H(+)</text>
        <dbReference type="Rhea" id="RHEA:17989"/>
        <dbReference type="Rhea" id="RHEA-COMP:9863"/>
        <dbReference type="Rhea" id="RHEA-COMP:11604"/>
        <dbReference type="ChEBI" id="CHEBI:15378"/>
        <dbReference type="ChEBI" id="CHEBI:29999"/>
        <dbReference type="ChEBI" id="CHEBI:30616"/>
        <dbReference type="ChEBI" id="CHEBI:83421"/>
        <dbReference type="ChEBI" id="CHEBI:456216"/>
        <dbReference type="EC" id="2.7.11.13"/>
    </reaction>
</comment>
<dbReference type="PROSITE" id="PS50011">
    <property type="entry name" value="PROTEIN_KINASE_DOM"/>
    <property type="match status" value="1"/>
</dbReference>
<evidence type="ECO:0000313" key="17">
    <source>
        <dbReference type="Proteomes" id="UP001177023"/>
    </source>
</evidence>
<evidence type="ECO:0000256" key="12">
    <source>
        <dbReference type="SAM" id="Coils"/>
    </source>
</evidence>
<dbReference type="SMART" id="SM00742">
    <property type="entry name" value="Hr1"/>
    <property type="match status" value="2"/>
</dbReference>
<accession>A0AA36CRY9</accession>
<sequence>MGAGDDGPDTCNGGGEPSSSSSDAGQVPMELAELARKYQYHISDKRSLQKEVVGIKNEIRKEIKKQMKMKQGIKQMQKVSRSKMQDNLKKELRDIHDYISELQEDVLLLDIYDTGAFDANDSGSEELQEQPSENKSTAYRLAQLQKDLEKELSVKDGVERFLAHVSTLPPNRSQVDNINTSRDMLEGSRAKIAFLRMEIEKAMKASNEEDVRPENEVKIEDLLYRMRKEVAMADGARNILKVMKAQKKADGKGINDASQNLLLSEEKLDLIFDVKNIPNRSDEVFVVFRVDNKLVFQSEARAPNPQAFDQRFAFNMDRSRELEVEVFYKDHRSMCAFSVMQLGHIIESNEKKAGMVIDLEPQGQLFVEFKYYNPVESRKPRLERQKRLFRVKGHSDAKESSAGVKKEIGINAWSRLLTRQTARAEEPVIGVGHGLEKRPESSSPKQGKPAFRTQQSPLEARRPSMPSISHTSVHQSLDLDSHSHPLSAQISAPIAPVPLPRAALSRPPSTVAPPPPTSQAHSAVQITSFQLISVLGRGHFGKVILAKYVPSKEYYAIKALKKGDILARDEVESLMVEKRILEMATRAHHPFLVNLFACIQSGEHVFFVMEYSMGGDLMRHIHDDIFTEERAAFYAACVLLGLEFLHQNNIIYRDLKLDNLLLDREGYVKLADFGLCKEGMGPLDKTSTFCGTPEFLAPEVLTESSYTRSIDWWGLGVLIFEMLVGEPPFSGDDEEEIFDSIVSDDVRYPRFLTIESISIMRRLLRKNPERRLGYGTPDATEVKCQRFFRHLNWEWDALLAKRIRPRFTPSIKNPEDVSNFDDEFTSEKPRFSSAKDRRPITEADQNLFNSFDFVSHL</sequence>
<keyword evidence="17" id="KW-1185">Reference proteome</keyword>
<dbReference type="Gene3D" id="1.10.510.10">
    <property type="entry name" value="Transferase(Phosphotransferase) domain 1"/>
    <property type="match status" value="1"/>
</dbReference>
<dbReference type="Pfam" id="PF00433">
    <property type="entry name" value="Pkinase_C"/>
    <property type="match status" value="1"/>
</dbReference>
<dbReference type="InterPro" id="IPR036274">
    <property type="entry name" value="HR1_rpt_sf"/>
</dbReference>
<dbReference type="FunFam" id="3.30.200.20:FF:000058">
    <property type="entry name" value="Putative serine/threonine-protein kinase N2"/>
    <property type="match status" value="1"/>
</dbReference>
<dbReference type="InterPro" id="IPR017892">
    <property type="entry name" value="Pkinase_C"/>
</dbReference>
<gene>
    <name evidence="16" type="ORF">MSPICULIGERA_LOCUS11726</name>
</gene>
<dbReference type="GO" id="GO:0004697">
    <property type="term" value="F:diacylglycerol-dependent serine/threonine kinase activity"/>
    <property type="evidence" value="ECO:0007669"/>
    <property type="project" value="UniProtKB-EC"/>
</dbReference>
<comment type="catalytic activity">
    <reaction evidence="9">
        <text>L-threonyl-[protein] + ATP = O-phospho-L-threonyl-[protein] + ADP + H(+)</text>
        <dbReference type="Rhea" id="RHEA:46608"/>
        <dbReference type="Rhea" id="RHEA-COMP:11060"/>
        <dbReference type="Rhea" id="RHEA-COMP:11605"/>
        <dbReference type="ChEBI" id="CHEBI:15378"/>
        <dbReference type="ChEBI" id="CHEBI:30013"/>
        <dbReference type="ChEBI" id="CHEBI:30616"/>
        <dbReference type="ChEBI" id="CHEBI:61977"/>
        <dbReference type="ChEBI" id="CHEBI:456216"/>
        <dbReference type="EC" id="2.7.11.13"/>
    </reaction>
</comment>
<dbReference type="CDD" id="cd05589">
    <property type="entry name" value="STKc_PKN"/>
    <property type="match status" value="1"/>
</dbReference>
<evidence type="ECO:0000256" key="9">
    <source>
        <dbReference type="ARBA" id="ARBA00047272"/>
    </source>
</evidence>
<feature type="compositionally biased region" description="Basic and acidic residues" evidence="13">
    <location>
        <begin position="825"/>
        <end position="837"/>
    </location>
</feature>
<evidence type="ECO:0000256" key="6">
    <source>
        <dbReference type="ARBA" id="ARBA00022741"/>
    </source>
</evidence>
<dbReference type="GO" id="GO:0005524">
    <property type="term" value="F:ATP binding"/>
    <property type="evidence" value="ECO:0007669"/>
    <property type="project" value="UniProtKB-UniRule"/>
</dbReference>
<keyword evidence="8 11" id="KW-0067">ATP-binding</keyword>
<dbReference type="EMBL" id="CATQJA010002618">
    <property type="protein sequence ID" value="CAJ0573366.1"/>
    <property type="molecule type" value="Genomic_DNA"/>
</dbReference>
<evidence type="ECO:0000256" key="13">
    <source>
        <dbReference type="SAM" id="MobiDB-lite"/>
    </source>
</evidence>
<dbReference type="SUPFAM" id="SSF56112">
    <property type="entry name" value="Protein kinase-like (PK-like)"/>
    <property type="match status" value="1"/>
</dbReference>
<dbReference type="PANTHER" id="PTHR24351">
    <property type="entry name" value="RIBOSOMAL PROTEIN S6 KINASE"/>
    <property type="match status" value="1"/>
</dbReference>
<evidence type="ECO:0000259" key="15">
    <source>
        <dbReference type="PROSITE" id="PS51285"/>
    </source>
</evidence>
<evidence type="ECO:0000256" key="7">
    <source>
        <dbReference type="ARBA" id="ARBA00022777"/>
    </source>
</evidence>
<dbReference type="AlphaFoldDB" id="A0AA36CRY9"/>
<dbReference type="Pfam" id="PF00069">
    <property type="entry name" value="Pkinase"/>
    <property type="match status" value="1"/>
</dbReference>
<evidence type="ECO:0000256" key="5">
    <source>
        <dbReference type="ARBA" id="ARBA00022679"/>
    </source>
</evidence>
<feature type="region of interest" description="Disordered" evidence="13">
    <location>
        <begin position="427"/>
        <end position="484"/>
    </location>
</feature>
<dbReference type="SUPFAM" id="SSF46585">
    <property type="entry name" value="HR1 repeat"/>
    <property type="match status" value="2"/>
</dbReference>
<evidence type="ECO:0000256" key="3">
    <source>
        <dbReference type="ARBA" id="ARBA00022527"/>
    </source>
</evidence>
<feature type="region of interest" description="Disordered" evidence="13">
    <location>
        <begin position="1"/>
        <end position="28"/>
    </location>
</feature>
<protein>
    <recommendedName>
        <fullName evidence="2">protein kinase C</fullName>
        <ecNumber evidence="2">2.7.11.13</ecNumber>
    </recommendedName>
</protein>
<evidence type="ECO:0000256" key="10">
    <source>
        <dbReference type="ARBA" id="ARBA00047470"/>
    </source>
</evidence>
<feature type="region of interest" description="Disordered" evidence="13">
    <location>
        <begin position="499"/>
        <end position="519"/>
    </location>
</feature>
<reference evidence="16" key="1">
    <citation type="submission" date="2023-06" db="EMBL/GenBank/DDBJ databases">
        <authorList>
            <person name="Delattre M."/>
        </authorList>
    </citation>
    <scope>NUCLEOTIDE SEQUENCE</scope>
    <source>
        <strain evidence="16">AF72</strain>
    </source>
</reference>
<dbReference type="PROSITE" id="PS00107">
    <property type="entry name" value="PROTEIN_KINASE_ATP"/>
    <property type="match status" value="1"/>
</dbReference>
<evidence type="ECO:0000256" key="2">
    <source>
        <dbReference type="ARBA" id="ARBA00012429"/>
    </source>
</evidence>
<evidence type="ECO:0000256" key="11">
    <source>
        <dbReference type="PROSITE-ProRule" id="PRU10141"/>
    </source>
</evidence>
<feature type="coiled-coil region" evidence="12">
    <location>
        <begin position="45"/>
        <end position="105"/>
    </location>
</feature>
<dbReference type="SMART" id="SM00220">
    <property type="entry name" value="S_TKc"/>
    <property type="match status" value="1"/>
</dbReference>
<dbReference type="PROSITE" id="PS51285">
    <property type="entry name" value="AGC_KINASE_CTER"/>
    <property type="match status" value="1"/>
</dbReference>
<name>A0AA36CRY9_9BILA</name>
<dbReference type="SMART" id="SM00133">
    <property type="entry name" value="S_TK_X"/>
    <property type="match status" value="1"/>
</dbReference>
<keyword evidence="12" id="KW-0175">Coiled coil</keyword>
<keyword evidence="6 11" id="KW-0547">Nucleotide-binding</keyword>
<dbReference type="SUPFAM" id="SSF49562">
    <property type="entry name" value="C2 domain (Calcium/lipid-binding domain, CaLB)"/>
    <property type="match status" value="1"/>
</dbReference>
<keyword evidence="5" id="KW-0808">Transferase</keyword>
<dbReference type="InterPro" id="IPR035892">
    <property type="entry name" value="C2_domain_sf"/>
</dbReference>